<evidence type="ECO:0000313" key="1">
    <source>
        <dbReference type="EMBL" id="WQD39378.1"/>
    </source>
</evidence>
<dbReference type="Gene3D" id="2.40.50.100">
    <property type="match status" value="1"/>
</dbReference>
<organism evidence="1 2">
    <name type="scientific">Niabella yanshanensis</name>
    <dbReference type="NCBI Taxonomy" id="577386"/>
    <lineage>
        <taxon>Bacteria</taxon>
        <taxon>Pseudomonadati</taxon>
        <taxon>Bacteroidota</taxon>
        <taxon>Chitinophagia</taxon>
        <taxon>Chitinophagales</taxon>
        <taxon>Chitinophagaceae</taxon>
        <taxon>Niabella</taxon>
    </lineage>
</organism>
<dbReference type="InterPro" id="IPR011053">
    <property type="entry name" value="Single_hybrid_motif"/>
</dbReference>
<evidence type="ECO:0000313" key="2">
    <source>
        <dbReference type="Proteomes" id="UP001325680"/>
    </source>
</evidence>
<accession>A0ABZ0W7X0</accession>
<protein>
    <recommendedName>
        <fullName evidence="3">Glycine cleavage system H protein</fullName>
    </recommendedName>
</protein>
<gene>
    <name evidence="1" type="ORF">U0035_04365</name>
</gene>
<dbReference type="RefSeq" id="WP_162817716.1">
    <property type="nucleotide sequence ID" value="NZ_CP139960.1"/>
</dbReference>
<dbReference type="InterPro" id="IPR033753">
    <property type="entry name" value="GCV_H/Fam206"/>
</dbReference>
<sequence>MKESKERRYTRDHEWVDFYRSYAITGVSRFKLTGIREIDKIIFIPQVSGFIREGTILAAIFCSDYQIMAHMPIDGYIIKINDQLSAKDLLGNPEGEGWIAIITPWDEEHKTRLLTESYYTPKYKGLQL</sequence>
<dbReference type="SUPFAM" id="SSF51230">
    <property type="entry name" value="Single hybrid motif"/>
    <property type="match status" value="1"/>
</dbReference>
<reference evidence="1 2" key="1">
    <citation type="submission" date="2023-12" db="EMBL/GenBank/DDBJ databases">
        <title>Genome sequencing and assembly of bacterial species from a model synthetic community.</title>
        <authorList>
            <person name="Hogle S.L."/>
        </authorList>
    </citation>
    <scope>NUCLEOTIDE SEQUENCE [LARGE SCALE GENOMIC DNA]</scope>
    <source>
        <strain evidence="1 2">HAMBI_3031</strain>
    </source>
</reference>
<dbReference type="Pfam" id="PF01597">
    <property type="entry name" value="GCV_H"/>
    <property type="match status" value="1"/>
</dbReference>
<name>A0ABZ0W7X0_9BACT</name>
<evidence type="ECO:0008006" key="3">
    <source>
        <dbReference type="Google" id="ProtNLM"/>
    </source>
</evidence>
<dbReference type="Proteomes" id="UP001325680">
    <property type="component" value="Chromosome"/>
</dbReference>
<proteinExistence type="predicted"/>
<dbReference type="EMBL" id="CP139960">
    <property type="protein sequence ID" value="WQD39378.1"/>
    <property type="molecule type" value="Genomic_DNA"/>
</dbReference>
<keyword evidence="2" id="KW-1185">Reference proteome</keyword>